<dbReference type="InterPro" id="IPR040807">
    <property type="entry name" value="DUF5522"/>
</dbReference>
<accession>A0A1H3QG41</accession>
<evidence type="ECO:0000313" key="1">
    <source>
        <dbReference type="EMBL" id="SDZ11985.1"/>
    </source>
</evidence>
<proteinExistence type="predicted"/>
<dbReference type="RefSeq" id="WP_081624985.1">
    <property type="nucleotide sequence ID" value="NZ_FNQC01000006.1"/>
</dbReference>
<organism evidence="1 2">
    <name type="scientific">Rhodonellum ikkaensis</name>
    <dbReference type="NCBI Taxonomy" id="336829"/>
    <lineage>
        <taxon>Bacteria</taxon>
        <taxon>Pseudomonadati</taxon>
        <taxon>Bacteroidota</taxon>
        <taxon>Cytophagia</taxon>
        <taxon>Cytophagales</taxon>
        <taxon>Cytophagaceae</taxon>
        <taxon>Rhodonellum</taxon>
    </lineage>
</organism>
<sequence>MQHKKKPNQPLTLIPGDYYLNENGMMVFTAAYHLRRGTCCGSGCKHCPYPVAKEESHDLGK</sequence>
<dbReference type="Proteomes" id="UP000199663">
    <property type="component" value="Unassembled WGS sequence"/>
</dbReference>
<name>A0A1H3QG41_9BACT</name>
<dbReference type="Pfam" id="PF17653">
    <property type="entry name" value="DUF5522"/>
    <property type="match status" value="1"/>
</dbReference>
<comment type="caution">
    <text evidence="1">The sequence shown here is derived from an EMBL/GenBank/DDBJ whole genome shotgun (WGS) entry which is preliminary data.</text>
</comment>
<gene>
    <name evidence="1" type="ORF">SAMN05444412_10655</name>
</gene>
<dbReference type="EMBL" id="FNQC01000006">
    <property type="protein sequence ID" value="SDZ11985.1"/>
    <property type="molecule type" value="Genomic_DNA"/>
</dbReference>
<evidence type="ECO:0000313" key="2">
    <source>
        <dbReference type="Proteomes" id="UP000199663"/>
    </source>
</evidence>
<keyword evidence="2" id="KW-1185">Reference proteome</keyword>
<protein>
    <submittedName>
        <fullName evidence="1">Uncharacterized protein</fullName>
    </submittedName>
</protein>
<reference evidence="1 2" key="1">
    <citation type="submission" date="2016-10" db="EMBL/GenBank/DDBJ databases">
        <authorList>
            <person name="Varghese N."/>
            <person name="Submissions S."/>
        </authorList>
    </citation>
    <scope>NUCLEOTIDE SEQUENCE [LARGE SCALE GENOMIC DNA]</scope>
    <source>
        <strain evidence="1 2">DSM 17997</strain>
    </source>
</reference>